<reference evidence="1" key="1">
    <citation type="submission" date="2014-09" db="EMBL/GenBank/DDBJ databases">
        <authorList>
            <person name="Magalhaes I.L.F."/>
            <person name="Oliveira U."/>
            <person name="Santos F.R."/>
            <person name="Vidigal T.H.D.A."/>
            <person name="Brescovit A.D."/>
            <person name="Santos A.J."/>
        </authorList>
    </citation>
    <scope>NUCLEOTIDE SEQUENCE</scope>
    <source>
        <tissue evidence="1">Shoot tissue taken approximately 20 cm above the soil surface</tissue>
    </source>
</reference>
<reference evidence="1" key="2">
    <citation type="journal article" date="2015" name="Data Brief">
        <title>Shoot transcriptome of the giant reed, Arundo donax.</title>
        <authorList>
            <person name="Barrero R.A."/>
            <person name="Guerrero F.D."/>
            <person name="Moolhuijzen P."/>
            <person name="Goolsby J.A."/>
            <person name="Tidwell J."/>
            <person name="Bellgard S.E."/>
            <person name="Bellgard M.I."/>
        </authorList>
    </citation>
    <scope>NUCLEOTIDE SEQUENCE</scope>
    <source>
        <tissue evidence="1">Shoot tissue taken approximately 20 cm above the soil surface</tissue>
    </source>
</reference>
<dbReference type="Gene3D" id="2.40.70.10">
    <property type="entry name" value="Acid Proteases"/>
    <property type="match status" value="1"/>
</dbReference>
<dbReference type="EMBL" id="GBRH01235365">
    <property type="protein sequence ID" value="JAD62530.1"/>
    <property type="molecule type" value="Transcribed_RNA"/>
</dbReference>
<dbReference type="Pfam" id="PF08284">
    <property type="entry name" value="RVP_2"/>
    <property type="match status" value="1"/>
</dbReference>
<name>A0A0A9BMS5_ARUDO</name>
<evidence type="ECO:0000313" key="1">
    <source>
        <dbReference type="EMBL" id="JAD62530.1"/>
    </source>
</evidence>
<accession>A0A0A9BMS5</accession>
<dbReference type="AlphaFoldDB" id="A0A0A9BMS5"/>
<dbReference type="InterPro" id="IPR021109">
    <property type="entry name" value="Peptidase_aspartic_dom_sf"/>
</dbReference>
<organism evidence="1">
    <name type="scientific">Arundo donax</name>
    <name type="common">Giant reed</name>
    <name type="synonym">Donax arundinaceus</name>
    <dbReference type="NCBI Taxonomy" id="35708"/>
    <lineage>
        <taxon>Eukaryota</taxon>
        <taxon>Viridiplantae</taxon>
        <taxon>Streptophyta</taxon>
        <taxon>Embryophyta</taxon>
        <taxon>Tracheophyta</taxon>
        <taxon>Spermatophyta</taxon>
        <taxon>Magnoliopsida</taxon>
        <taxon>Liliopsida</taxon>
        <taxon>Poales</taxon>
        <taxon>Poaceae</taxon>
        <taxon>PACMAD clade</taxon>
        <taxon>Arundinoideae</taxon>
        <taxon>Arundineae</taxon>
        <taxon>Arundo</taxon>
    </lineage>
</organism>
<proteinExistence type="predicted"/>
<sequence>MEDRFSQLVILSEKEGRGTTERPTTFAFYYTELYDSKHAEKCTNRPKAQVNAFVVNDLDVVLTEGILNQLAVEDALAEEFCTLSLNAISGKDEGEAMKLRAMVKNKVMLILIDSGSSHSFVSTSFVNKVALQSISTTPKQVRVANGDTLLTN</sequence>
<protein>
    <submittedName>
        <fullName evidence="1">Uncharacterized protein</fullName>
    </submittedName>
</protein>
<dbReference type="CDD" id="cd00303">
    <property type="entry name" value="retropepsin_like"/>
    <property type="match status" value="1"/>
</dbReference>